<dbReference type="Gene3D" id="3.40.50.1110">
    <property type="entry name" value="SGNH hydrolase"/>
    <property type="match status" value="1"/>
</dbReference>
<gene>
    <name evidence="2" type="ORF">SAMN02745702_01603</name>
</gene>
<dbReference type="InterPro" id="IPR001087">
    <property type="entry name" value="GDSL"/>
</dbReference>
<dbReference type="PANTHER" id="PTHR45648:SF22">
    <property type="entry name" value="GDSL LIPASE_ACYLHYDROLASE FAMILY PROTEIN (AFU_ORTHOLOGUE AFUA_4G14700)"/>
    <property type="match status" value="1"/>
</dbReference>
<proteinExistence type="predicted"/>
<dbReference type="InterPro" id="IPR051058">
    <property type="entry name" value="GDSL_Est/Lipase"/>
</dbReference>
<dbReference type="PANTHER" id="PTHR45648">
    <property type="entry name" value="GDSL LIPASE/ACYLHYDROLASE FAMILY PROTEIN (AFU_ORTHOLOGUE AFUA_4G14700)"/>
    <property type="match status" value="1"/>
</dbReference>
<dbReference type="RefSeq" id="WP_078684875.1">
    <property type="nucleotide sequence ID" value="NZ_FUYA01000004.1"/>
</dbReference>
<protein>
    <submittedName>
        <fullName evidence="2">Phospholipase/lecithinase/hemolysin</fullName>
    </submittedName>
</protein>
<dbReference type="GO" id="GO:0016788">
    <property type="term" value="F:hydrolase activity, acting on ester bonds"/>
    <property type="evidence" value="ECO:0007669"/>
    <property type="project" value="InterPro"/>
</dbReference>
<dbReference type="Proteomes" id="UP000189733">
    <property type="component" value="Unassembled WGS sequence"/>
</dbReference>
<reference evidence="2 3" key="1">
    <citation type="submission" date="2017-02" db="EMBL/GenBank/DDBJ databases">
        <authorList>
            <person name="Peterson S.W."/>
        </authorList>
    </citation>
    <scope>NUCLEOTIDE SEQUENCE [LARGE SCALE GENOMIC DNA]</scope>
    <source>
        <strain evidence="2 3">DSM 18034</strain>
    </source>
</reference>
<keyword evidence="3" id="KW-1185">Reference proteome</keyword>
<dbReference type="Pfam" id="PF00657">
    <property type="entry name" value="Lipase_GDSL"/>
    <property type="match status" value="1"/>
</dbReference>
<dbReference type="AlphaFoldDB" id="A0A1T4W522"/>
<organism evidence="2 3">
    <name type="scientific">Desulfobaculum bizertense DSM 18034</name>
    <dbReference type="NCBI Taxonomy" id="1121442"/>
    <lineage>
        <taxon>Bacteria</taxon>
        <taxon>Pseudomonadati</taxon>
        <taxon>Thermodesulfobacteriota</taxon>
        <taxon>Desulfovibrionia</taxon>
        <taxon>Desulfovibrionales</taxon>
        <taxon>Desulfovibrionaceae</taxon>
        <taxon>Desulfobaculum</taxon>
    </lineage>
</organism>
<dbReference type="SUPFAM" id="SSF52266">
    <property type="entry name" value="SGNH hydrolase"/>
    <property type="match status" value="1"/>
</dbReference>
<evidence type="ECO:0000256" key="1">
    <source>
        <dbReference type="ARBA" id="ARBA00022801"/>
    </source>
</evidence>
<dbReference type="InterPro" id="IPR036514">
    <property type="entry name" value="SGNH_hydro_sf"/>
</dbReference>
<dbReference type="CDD" id="cd01846">
    <property type="entry name" value="fatty_acyltransferase_like"/>
    <property type="match status" value="1"/>
</dbReference>
<keyword evidence="1" id="KW-0378">Hydrolase</keyword>
<sequence length="245" mass="27704">MVKRLVAFGDSFSDNGLSFGCGYNRLSNGLVWVEYLAKKLELPLEDRAWCGAQSGLGNVSGSKDWSGLKWQVENYAPESEIESTLHTVLIGINDVCYGDVSPESVVENILNALQELEEKGARYVMLATVPDITHAPAYRTDYANIAESVRELTYAVNTKIRALAQDATAFEKLTLYLFDAQRVFDEMIATQAFRVMDRQWSGTYSYPDPDGYMWWDRWHPMTATHKMVAEAAYTALPQWIKKNEC</sequence>
<dbReference type="EMBL" id="FUYA01000004">
    <property type="protein sequence ID" value="SKA72135.1"/>
    <property type="molecule type" value="Genomic_DNA"/>
</dbReference>
<accession>A0A1T4W522</accession>
<dbReference type="STRING" id="1121442.SAMN02745702_01603"/>
<dbReference type="OrthoDB" id="5292073at2"/>
<evidence type="ECO:0000313" key="3">
    <source>
        <dbReference type="Proteomes" id="UP000189733"/>
    </source>
</evidence>
<evidence type="ECO:0000313" key="2">
    <source>
        <dbReference type="EMBL" id="SKA72135.1"/>
    </source>
</evidence>
<name>A0A1T4W522_9BACT</name>